<dbReference type="Pfam" id="PF17359">
    <property type="entry name" value="DUF5385"/>
    <property type="match status" value="1"/>
</dbReference>
<feature type="transmembrane region" description="Helical" evidence="1">
    <location>
        <begin position="6"/>
        <end position="30"/>
    </location>
</feature>
<proteinExistence type="predicted"/>
<dbReference type="EMBL" id="HE613254">
    <property type="protein sequence ID" value="CCE66787.1"/>
    <property type="molecule type" value="Genomic_DNA"/>
</dbReference>
<reference evidence="2" key="2">
    <citation type="submission" date="2011-11" db="EMBL/GenBank/DDBJ databases">
        <authorList>
            <person name="Barker E."/>
        </authorList>
    </citation>
    <scope>NUCLEOTIDE SEQUENCE</scope>
    <source>
        <strain evidence="2">Birmingham 1</strain>
    </source>
</reference>
<dbReference type="KEGG" id="mhb:MHM_02690"/>
<evidence type="ECO:0000256" key="1">
    <source>
        <dbReference type="SAM" id="Phobius"/>
    </source>
</evidence>
<keyword evidence="1" id="KW-0472">Membrane</keyword>
<keyword evidence="1" id="KW-1133">Transmembrane helix</keyword>
<dbReference type="OrthoDB" id="396722at2"/>
<sequence>MLSSLFLSSLGSGFASVVPVALVIATFWFVAKKKREKSNRVKRKEDAWYILKDYLKRSGRQGYRVYDLRLYPRTNIIISLRDYIKTSRESLEKENARLLNRKVERKSLKTVMVDKWTGKWKKISFPLEEKYHRELELQTLKVLAAQSSYYQSYLQEYNNWSTKAEFQELIKGKLIGESLAKLTKNKKLGSRSRYLVCFKTIDREGRITDWEAIEVELLKVPRKAGADKYKILFTAIIDYRKELHWIYSLQLRHYKDKREALKNAEREARAQARRVKTGKIIYKIFFLDYLIPAATFIRNKVRKN</sequence>
<gene>
    <name evidence="2" type="ORF">MHM_02690</name>
</gene>
<keyword evidence="1" id="KW-0812">Transmembrane</keyword>
<dbReference type="InterPro" id="IPR035325">
    <property type="entry name" value="DUF5385"/>
</dbReference>
<dbReference type="AlphaFoldDB" id="G8C389"/>
<reference evidence="2" key="1">
    <citation type="submission" date="2011-11" db="EMBL/GenBank/DDBJ databases">
        <title>Complete genome sequence of Candidatus Mycoplasma haemominutum.</title>
        <authorList>
            <person name="Barker E.N."/>
            <person name="Darby A.C."/>
            <person name="Helps C.R."/>
            <person name="Peters I.R."/>
            <person name="Hughes M.A."/>
            <person name="Radford A.D."/>
            <person name="Novacco M."/>
            <person name="Boretti F."/>
            <person name="Hofmann-Lehmann R."/>
            <person name="Tasker S."/>
        </authorList>
    </citation>
    <scope>NUCLEOTIDE SEQUENCE</scope>
    <source>
        <strain evidence="2">Birmingham 1</strain>
    </source>
</reference>
<accession>G8C389</accession>
<dbReference type="HOGENOM" id="CLU_946021_0_0_14"/>
<evidence type="ECO:0000313" key="2">
    <source>
        <dbReference type="EMBL" id="CCE66787.1"/>
    </source>
</evidence>
<organism evidence="2">
    <name type="scientific">Candidatus Mycoplasma haematominutum 'Birmingham 1'</name>
    <dbReference type="NCBI Taxonomy" id="1116213"/>
    <lineage>
        <taxon>Bacteria</taxon>
        <taxon>Bacillati</taxon>
        <taxon>Mycoplasmatota</taxon>
        <taxon>Mollicutes</taxon>
        <taxon>Mycoplasmataceae</taxon>
        <taxon>Mycoplasma</taxon>
    </lineage>
</organism>
<protein>
    <submittedName>
        <fullName evidence="2">Uncharacterized protein</fullName>
    </submittedName>
</protein>
<feature type="transmembrane region" description="Helical" evidence="1">
    <location>
        <begin position="280"/>
        <end position="297"/>
    </location>
</feature>
<dbReference type="PATRIC" id="fig|1116213.3.peg.284"/>
<name>G8C389_9MOLU</name>
<dbReference type="RefSeq" id="WP_015511652.1">
    <property type="nucleotide sequence ID" value="NC_021007.1"/>
</dbReference>